<dbReference type="EMBL" id="CM000846">
    <property type="protein sequence ID" value="KRH19539.1"/>
    <property type="molecule type" value="Genomic_DNA"/>
</dbReference>
<evidence type="ECO:0000313" key="3">
    <source>
        <dbReference type="EMBL" id="KRH19539.1"/>
    </source>
</evidence>
<evidence type="ECO:0000313" key="4">
    <source>
        <dbReference type="EnsemblPlants" id="KRH19539"/>
    </source>
</evidence>
<dbReference type="Pfam" id="PF04925">
    <property type="entry name" value="SHQ1"/>
    <property type="match status" value="1"/>
</dbReference>
<name>A0A0R0GUI7_SOYBN</name>
<evidence type="ECO:0000259" key="2">
    <source>
        <dbReference type="PROSITE" id="PS51083"/>
    </source>
</evidence>
<feature type="domain" description="HIT-type" evidence="2">
    <location>
        <begin position="67"/>
        <end position="99"/>
    </location>
</feature>
<dbReference type="PANTHER" id="PTHR15555:SF0">
    <property type="entry name" value="ZINC FINGER HIT DOMAIN-CONTAINING PROTEIN 2"/>
    <property type="match status" value="1"/>
</dbReference>
<dbReference type="SMR" id="A0A0R0GUI7"/>
<dbReference type="Gene3D" id="3.30.60.190">
    <property type="match status" value="1"/>
</dbReference>
<organism evidence="3">
    <name type="scientific">Glycine max</name>
    <name type="common">Soybean</name>
    <name type="synonym">Glycine hispida</name>
    <dbReference type="NCBI Taxonomy" id="3847"/>
    <lineage>
        <taxon>Eukaryota</taxon>
        <taxon>Viridiplantae</taxon>
        <taxon>Streptophyta</taxon>
        <taxon>Embryophyta</taxon>
        <taxon>Tracheophyta</taxon>
        <taxon>Spermatophyta</taxon>
        <taxon>Magnoliopsida</taxon>
        <taxon>eudicotyledons</taxon>
        <taxon>Gunneridae</taxon>
        <taxon>Pentapetalae</taxon>
        <taxon>rosids</taxon>
        <taxon>fabids</taxon>
        <taxon>Fabales</taxon>
        <taxon>Fabaceae</taxon>
        <taxon>Papilionoideae</taxon>
        <taxon>50 kb inversion clade</taxon>
        <taxon>NPAAA clade</taxon>
        <taxon>indigoferoid/millettioid clade</taxon>
        <taxon>Phaseoleae</taxon>
        <taxon>Glycine</taxon>
        <taxon>Glycine subgen. Soja</taxon>
    </lineage>
</organism>
<dbReference type="InterPro" id="IPR007529">
    <property type="entry name" value="Znf_HIT"/>
</dbReference>
<dbReference type="AlphaFoldDB" id="A0A0R0GUI7"/>
<keyword evidence="1" id="KW-0863">Zinc-finger</keyword>
<dbReference type="Gramene" id="KRH19539">
    <property type="protein sequence ID" value="KRH19539"/>
    <property type="gene ID" value="GLYMA_13G121900"/>
</dbReference>
<reference evidence="3 4" key="1">
    <citation type="journal article" date="2010" name="Nature">
        <title>Genome sequence of the palaeopolyploid soybean.</title>
        <authorList>
            <person name="Schmutz J."/>
            <person name="Cannon S.B."/>
            <person name="Schlueter J."/>
            <person name="Ma J."/>
            <person name="Mitros T."/>
            <person name="Nelson W."/>
            <person name="Hyten D.L."/>
            <person name="Song Q."/>
            <person name="Thelen J.J."/>
            <person name="Cheng J."/>
            <person name="Xu D."/>
            <person name="Hellsten U."/>
            <person name="May G.D."/>
            <person name="Yu Y."/>
            <person name="Sakurai T."/>
            <person name="Umezawa T."/>
            <person name="Bhattacharyya M.K."/>
            <person name="Sandhu D."/>
            <person name="Valliyodan B."/>
            <person name="Lindquist E."/>
            <person name="Peto M."/>
            <person name="Grant D."/>
            <person name="Shu S."/>
            <person name="Goodstein D."/>
            <person name="Barry K."/>
            <person name="Futrell-Griggs M."/>
            <person name="Abernathy B."/>
            <person name="Du J."/>
            <person name="Tian Z."/>
            <person name="Zhu L."/>
            <person name="Gill N."/>
            <person name="Joshi T."/>
            <person name="Libault M."/>
            <person name="Sethuraman A."/>
            <person name="Zhang X.-C."/>
            <person name="Shinozaki K."/>
            <person name="Nguyen H.T."/>
            <person name="Wing R.A."/>
            <person name="Cregan P."/>
            <person name="Specht J."/>
            <person name="Grimwood J."/>
            <person name="Rokhsar D."/>
            <person name="Stacey G."/>
            <person name="Shoemaker R.C."/>
            <person name="Jackson S.A."/>
        </authorList>
    </citation>
    <scope>NUCLEOTIDE SEQUENCE [LARGE SCALE GENOMIC DNA]</scope>
    <source>
        <strain evidence="4">cv. Williams 82</strain>
        <tissue evidence="3">Callus</tissue>
    </source>
</reference>
<dbReference type="InterPro" id="IPR007009">
    <property type="entry name" value="Shq1_C"/>
</dbReference>
<evidence type="ECO:0000313" key="5">
    <source>
        <dbReference type="Proteomes" id="UP000008827"/>
    </source>
</evidence>
<dbReference type="PANTHER" id="PTHR15555">
    <property type="entry name" value="ZINC FINGER HIT DOMAIN CONTAINING PROTEIN 2 PROTEIN FON -RELATED"/>
    <property type="match status" value="1"/>
</dbReference>
<accession>A0A0R0GUI7</accession>
<evidence type="ECO:0000256" key="1">
    <source>
        <dbReference type="PROSITE-ProRule" id="PRU00453"/>
    </source>
</evidence>
<dbReference type="PROSITE" id="PS51083">
    <property type="entry name" value="ZF_HIT"/>
    <property type="match status" value="1"/>
</dbReference>
<dbReference type="InterPro" id="IPR039646">
    <property type="entry name" value="ZNHIT2"/>
</dbReference>
<keyword evidence="5" id="KW-1185">Reference proteome</keyword>
<gene>
    <name evidence="4" type="primary">LOC100807742</name>
    <name evidence="3" type="ORF">GLYMA_13G121900</name>
</gene>
<dbReference type="Pfam" id="PF04438">
    <property type="entry name" value="zf-HIT"/>
    <property type="match status" value="1"/>
</dbReference>
<dbReference type="Proteomes" id="UP000008827">
    <property type="component" value="Chromosome 13"/>
</dbReference>
<keyword evidence="1" id="KW-0479">Metal-binding</keyword>
<dbReference type="CDD" id="cd23024">
    <property type="entry name" value="zf-HIT_ZNHIT2-3"/>
    <property type="match status" value="1"/>
</dbReference>
<dbReference type="PaxDb" id="3847-GLYMA13G18260.1"/>
<sequence length="447" mass="50527">MIDLRLVLSNSQQLPFQQILEALSCSTIILIEEANSFILLLLWNMADNIVTSSNSSTASLNPTRIICHVCQKQFSQYTCPRCNSRYCSLQCYKSHSLRCTESFMKENVVQQLHQMQPDEQTKNKMLDILKRFHSQEEMDEDSFADSTLSEETMEKILSGQEISFDDLSLEEKKRFHIAIAYGELSKMIKPWDPWWSKPSARNICLSKEGTQLVQPIPDQELLDDDIGSDEFSKVPLGPETPLPPLSRLSSKEPSPLLTVHLVDILYSYCFTLRLYNGDWRSDALGSVMVVLSVSSVLGQGAQPETVLEALSHCLEQVCCPAYRHIGGLQFGLGVIDDVISLLGLGTPALVCALRDMHWCIQEGEKEAKSERPRKSQRGGTRSAIKLAERKIYFIMCWVHEQPEEVWSSLAAIVRAEKTSAMEFQQINRSEDLNNKTEAKGKSLIQEI</sequence>
<reference evidence="4" key="2">
    <citation type="submission" date="2018-02" db="UniProtKB">
        <authorList>
            <consortium name="EnsemblPlants"/>
        </authorList>
    </citation>
    <scope>IDENTIFICATION</scope>
    <source>
        <strain evidence="4">Williams 82</strain>
    </source>
</reference>
<reference evidence="3" key="3">
    <citation type="submission" date="2018-07" db="EMBL/GenBank/DDBJ databases">
        <title>WGS assembly of Glycine max.</title>
        <authorList>
            <person name="Schmutz J."/>
            <person name="Cannon S."/>
            <person name="Schlueter J."/>
            <person name="Ma J."/>
            <person name="Mitros T."/>
            <person name="Nelson W."/>
            <person name="Hyten D."/>
            <person name="Song Q."/>
            <person name="Thelen J."/>
            <person name="Cheng J."/>
            <person name="Xu D."/>
            <person name="Hellsten U."/>
            <person name="May G."/>
            <person name="Yu Y."/>
            <person name="Sakurai T."/>
            <person name="Umezawa T."/>
            <person name="Bhattacharyya M."/>
            <person name="Sandhu D."/>
            <person name="Valliyodan B."/>
            <person name="Lindquist E."/>
            <person name="Peto M."/>
            <person name="Grant D."/>
            <person name="Shu S."/>
            <person name="Goodstein D."/>
            <person name="Barry K."/>
            <person name="Futrell-Griggs M."/>
            <person name="Abernathy B."/>
            <person name="Du J."/>
            <person name="Tian Z."/>
            <person name="Zhu L."/>
            <person name="Gill N."/>
            <person name="Joshi T."/>
            <person name="Libault M."/>
            <person name="Sethuraman A."/>
            <person name="Zhang X."/>
            <person name="Shinozaki K."/>
            <person name="Nguyen H."/>
            <person name="Wing R."/>
            <person name="Cregan P."/>
            <person name="Specht J."/>
            <person name="Grimwood J."/>
            <person name="Rokhsar D."/>
            <person name="Stacey G."/>
            <person name="Shoemaker R."/>
            <person name="Jackson S."/>
        </authorList>
    </citation>
    <scope>NUCLEOTIDE SEQUENCE</scope>
    <source>
        <tissue evidence="3">Callus</tissue>
    </source>
</reference>
<dbReference type="STRING" id="3847.A0A0R0GUI7"/>
<keyword evidence="1" id="KW-0862">Zinc</keyword>
<dbReference type="EnsemblPlants" id="KRH19539">
    <property type="protein sequence ID" value="KRH19539"/>
    <property type="gene ID" value="GLYMA_13G121900"/>
</dbReference>
<proteinExistence type="predicted"/>
<dbReference type="GO" id="GO:0008270">
    <property type="term" value="F:zinc ion binding"/>
    <property type="evidence" value="ECO:0007669"/>
    <property type="project" value="UniProtKB-UniRule"/>
</dbReference>
<dbReference type="SUPFAM" id="SSF144232">
    <property type="entry name" value="HIT/MYND zinc finger-like"/>
    <property type="match status" value="1"/>
</dbReference>
<protein>
    <recommendedName>
        <fullName evidence="2">HIT-type domain-containing protein</fullName>
    </recommendedName>
</protein>
<dbReference type="ExpressionAtlas" id="A0A0R0GUI7">
    <property type="expression patterns" value="baseline and differential"/>
</dbReference>